<dbReference type="EMBL" id="JBFNXQ010000049">
    <property type="protein sequence ID" value="MEX5719750.1"/>
    <property type="molecule type" value="Genomic_DNA"/>
</dbReference>
<feature type="compositionally biased region" description="Basic and acidic residues" evidence="1">
    <location>
        <begin position="209"/>
        <end position="219"/>
    </location>
</feature>
<name>A0ABV3XIX0_9ACTN</name>
<evidence type="ECO:0000313" key="3">
    <source>
        <dbReference type="EMBL" id="MEX5719750.1"/>
    </source>
</evidence>
<dbReference type="Proteomes" id="UP001560045">
    <property type="component" value="Unassembled WGS sequence"/>
</dbReference>
<reference evidence="3 4" key="1">
    <citation type="submission" date="2024-06" db="EMBL/GenBank/DDBJ databases">
        <title>Draft genome sequence of Geodermatophilus badlandi, a novel member of the Geodermatophilaceae isolated from badland sedimentary rocks in the Red desert, Wyoming, USA.</title>
        <authorList>
            <person name="Ben Tekaya S."/>
            <person name="Nouioui I."/>
            <person name="Flores G.M."/>
            <person name="Shaal M.N."/>
            <person name="Bredoire F."/>
            <person name="Basile F."/>
            <person name="Van Diepen L."/>
            <person name="Ward N.L."/>
        </authorList>
    </citation>
    <scope>NUCLEOTIDE SEQUENCE [LARGE SCALE GENOMIC DNA]</scope>
    <source>
        <strain evidence="3 4">WL48A</strain>
    </source>
</reference>
<dbReference type="Gene3D" id="1.20.120.450">
    <property type="entry name" value="dinb family like domain"/>
    <property type="match status" value="1"/>
</dbReference>
<comment type="caution">
    <text evidence="3">The sequence shown here is derived from an EMBL/GenBank/DDBJ whole genome shotgun (WGS) entry which is preliminary data.</text>
</comment>
<dbReference type="Pfam" id="PF11716">
    <property type="entry name" value="MDMPI_N"/>
    <property type="match status" value="1"/>
</dbReference>
<accession>A0ABV3XIX0</accession>
<dbReference type="RefSeq" id="WP_369207895.1">
    <property type="nucleotide sequence ID" value="NZ_JBFNXQ010000049.1"/>
</dbReference>
<dbReference type="InterPro" id="IPR034660">
    <property type="entry name" value="DinB/YfiT-like"/>
</dbReference>
<feature type="domain" description="Mycothiol-dependent maleylpyruvate isomerase metal-binding" evidence="2">
    <location>
        <begin position="12"/>
        <end position="101"/>
    </location>
</feature>
<feature type="region of interest" description="Disordered" evidence="1">
    <location>
        <begin position="200"/>
        <end position="219"/>
    </location>
</feature>
<sequence length="219" mass="23577">MDLDDVWRTIDTERASLADLLDDLSPAEWETPSLCDAWRVRDVAAHLTLAQMGPAAAVVATVRARGSFDRMIRDTALRAAHLPEPEYARRIRAMVGSRRTAAFVSPLEPLIDVLVHGQDVAVPLGRERAVPPAAAAAAATRVWGMSFPFRARRRLAGFALTATDSGWRAGTGAPVEGTTGDLLLLLTGRTAALDRLSGEGAHQLAAARGRRDDPTRRTP</sequence>
<evidence type="ECO:0000313" key="4">
    <source>
        <dbReference type="Proteomes" id="UP001560045"/>
    </source>
</evidence>
<keyword evidence="3" id="KW-0413">Isomerase</keyword>
<dbReference type="NCBIfam" id="TIGR03083">
    <property type="entry name" value="maleylpyruvate isomerase family mycothiol-dependent enzyme"/>
    <property type="match status" value="1"/>
</dbReference>
<dbReference type="SUPFAM" id="SSF109854">
    <property type="entry name" value="DinB/YfiT-like putative metalloenzymes"/>
    <property type="match status" value="1"/>
</dbReference>
<evidence type="ECO:0000256" key="1">
    <source>
        <dbReference type="SAM" id="MobiDB-lite"/>
    </source>
</evidence>
<proteinExistence type="predicted"/>
<dbReference type="InterPro" id="IPR017517">
    <property type="entry name" value="Maleyloyr_isom"/>
</dbReference>
<keyword evidence="4" id="KW-1185">Reference proteome</keyword>
<gene>
    <name evidence="3" type="ORF">ABQ292_15400</name>
</gene>
<protein>
    <submittedName>
        <fullName evidence="3">Maleylpyruvate isomerase family mycothiol-dependent enzyme</fullName>
    </submittedName>
</protein>
<dbReference type="InterPro" id="IPR024344">
    <property type="entry name" value="MDMPI_metal-binding"/>
</dbReference>
<organism evidence="3 4">
    <name type="scientific">Geodermatophilus maliterrae</name>
    <dbReference type="NCBI Taxonomy" id="3162531"/>
    <lineage>
        <taxon>Bacteria</taxon>
        <taxon>Bacillati</taxon>
        <taxon>Actinomycetota</taxon>
        <taxon>Actinomycetes</taxon>
        <taxon>Geodermatophilales</taxon>
        <taxon>Geodermatophilaceae</taxon>
        <taxon>Geodermatophilus</taxon>
    </lineage>
</organism>
<evidence type="ECO:0000259" key="2">
    <source>
        <dbReference type="Pfam" id="PF11716"/>
    </source>
</evidence>
<dbReference type="GO" id="GO:0016853">
    <property type="term" value="F:isomerase activity"/>
    <property type="evidence" value="ECO:0007669"/>
    <property type="project" value="UniProtKB-KW"/>
</dbReference>